<protein>
    <recommendedName>
        <fullName evidence="3">Sulfotransferase domain-containing protein</fullName>
    </recommendedName>
</protein>
<sequence>MNKCSLVKVRRKIPVAHQFIMSESEKEKIEQSELKVKFNIISKTLSSPFNQHFEGYKSGLVRGEPGKLVMTPLYGSHAEKLYRMKPRSDDIWLLTFPKCGATWTSELLWLVMNNCDTEKATSTPLIVRTPFTEMPFLTSETELSPEMSQMLNSVDKMPSPRILKSHLPFYLLHPQLLDTSKKWTNTYAFKVPMSTTWTCELSWLVMNHCDTEKATSTPLVDRVPFIEMPFLNADTELSPEMSQLLDSYDKMPSPRIFKSHLPFYLLHPELLNTSKN</sequence>
<accession>A0A8J2RQ16</accession>
<evidence type="ECO:0000256" key="1">
    <source>
        <dbReference type="ARBA" id="ARBA00005771"/>
    </source>
</evidence>
<dbReference type="PANTHER" id="PTHR11783">
    <property type="entry name" value="SULFOTRANSFERASE SULT"/>
    <property type="match status" value="1"/>
</dbReference>
<reference evidence="4" key="1">
    <citation type="submission" date="2021-11" db="EMBL/GenBank/DDBJ databases">
        <authorList>
            <person name="Schell T."/>
        </authorList>
    </citation>
    <scope>NUCLEOTIDE SEQUENCE</scope>
    <source>
        <strain evidence="4">M5</strain>
    </source>
</reference>
<organism evidence="4 5">
    <name type="scientific">Daphnia galeata</name>
    <dbReference type="NCBI Taxonomy" id="27404"/>
    <lineage>
        <taxon>Eukaryota</taxon>
        <taxon>Metazoa</taxon>
        <taxon>Ecdysozoa</taxon>
        <taxon>Arthropoda</taxon>
        <taxon>Crustacea</taxon>
        <taxon>Branchiopoda</taxon>
        <taxon>Diplostraca</taxon>
        <taxon>Cladocera</taxon>
        <taxon>Anomopoda</taxon>
        <taxon>Daphniidae</taxon>
        <taxon>Daphnia</taxon>
    </lineage>
</organism>
<dbReference type="Pfam" id="PF00685">
    <property type="entry name" value="Sulfotransfer_1"/>
    <property type="match status" value="2"/>
</dbReference>
<evidence type="ECO:0000313" key="5">
    <source>
        <dbReference type="Proteomes" id="UP000789390"/>
    </source>
</evidence>
<proteinExistence type="inferred from homology"/>
<gene>
    <name evidence="4" type="ORF">DGAL_LOCUS5517</name>
</gene>
<dbReference type="SUPFAM" id="SSF52540">
    <property type="entry name" value="P-loop containing nucleoside triphosphate hydrolases"/>
    <property type="match status" value="2"/>
</dbReference>
<evidence type="ECO:0000313" key="4">
    <source>
        <dbReference type="EMBL" id="CAH0102987.1"/>
    </source>
</evidence>
<feature type="domain" description="Sulfotransferase" evidence="3">
    <location>
        <begin position="89"/>
        <end position="182"/>
    </location>
</feature>
<keyword evidence="5" id="KW-1185">Reference proteome</keyword>
<keyword evidence="2" id="KW-0808">Transferase</keyword>
<dbReference type="Proteomes" id="UP000789390">
    <property type="component" value="Unassembled WGS sequence"/>
</dbReference>
<comment type="caution">
    <text evidence="4">The sequence shown here is derived from an EMBL/GenBank/DDBJ whole genome shotgun (WGS) entry which is preliminary data.</text>
</comment>
<evidence type="ECO:0000259" key="3">
    <source>
        <dbReference type="Pfam" id="PF00685"/>
    </source>
</evidence>
<dbReference type="InterPro" id="IPR000863">
    <property type="entry name" value="Sulfotransferase_dom"/>
</dbReference>
<name>A0A8J2RQ16_9CRUS</name>
<dbReference type="OrthoDB" id="205623at2759"/>
<feature type="domain" description="Sulfotransferase" evidence="3">
    <location>
        <begin position="195"/>
        <end position="272"/>
    </location>
</feature>
<evidence type="ECO:0000256" key="2">
    <source>
        <dbReference type="ARBA" id="ARBA00022679"/>
    </source>
</evidence>
<comment type="similarity">
    <text evidence="1">Belongs to the sulfotransferase 1 family.</text>
</comment>
<dbReference type="InterPro" id="IPR027417">
    <property type="entry name" value="P-loop_NTPase"/>
</dbReference>
<dbReference type="GO" id="GO:0008146">
    <property type="term" value="F:sulfotransferase activity"/>
    <property type="evidence" value="ECO:0007669"/>
    <property type="project" value="InterPro"/>
</dbReference>
<dbReference type="EMBL" id="CAKKLH010000101">
    <property type="protein sequence ID" value="CAH0102987.1"/>
    <property type="molecule type" value="Genomic_DNA"/>
</dbReference>
<dbReference type="Gene3D" id="3.40.50.300">
    <property type="entry name" value="P-loop containing nucleotide triphosphate hydrolases"/>
    <property type="match status" value="2"/>
</dbReference>
<dbReference type="AlphaFoldDB" id="A0A8J2RQ16"/>